<evidence type="ECO:0000256" key="1">
    <source>
        <dbReference type="ARBA" id="ARBA00004651"/>
    </source>
</evidence>
<evidence type="ECO:0000256" key="3">
    <source>
        <dbReference type="ARBA" id="ARBA00011489"/>
    </source>
</evidence>
<evidence type="ECO:0000313" key="10">
    <source>
        <dbReference type="EMBL" id="CAK9199175.1"/>
    </source>
</evidence>
<feature type="transmembrane region" description="Helical" evidence="8">
    <location>
        <begin position="193"/>
        <end position="212"/>
    </location>
</feature>
<comment type="subcellular location">
    <subcellularLocation>
        <location evidence="1 8">Cell membrane</location>
        <topology evidence="1 8">Multi-pass membrane protein</topology>
    </subcellularLocation>
</comment>
<evidence type="ECO:0000256" key="8">
    <source>
        <dbReference type="RuleBase" id="RU361233"/>
    </source>
</evidence>
<feature type="transmembrane region" description="Helical" evidence="8">
    <location>
        <begin position="63"/>
        <end position="88"/>
    </location>
</feature>
<feature type="domain" description="Casparian strip membrane protein" evidence="9">
    <location>
        <begin position="73"/>
        <end position="204"/>
    </location>
</feature>
<feature type="transmembrane region" description="Helical" evidence="8">
    <location>
        <begin position="138"/>
        <end position="168"/>
    </location>
</feature>
<reference evidence="10" key="1">
    <citation type="submission" date="2024-02" db="EMBL/GenBank/DDBJ databases">
        <authorList>
            <consortium name="ELIXIR-Norway"/>
            <consortium name="Elixir Norway"/>
        </authorList>
    </citation>
    <scope>NUCLEOTIDE SEQUENCE</scope>
</reference>
<evidence type="ECO:0000256" key="6">
    <source>
        <dbReference type="ARBA" id="ARBA00022989"/>
    </source>
</evidence>
<keyword evidence="4 8" id="KW-1003">Cell membrane</keyword>
<dbReference type="PANTHER" id="PTHR33573:SF50">
    <property type="entry name" value="CASP-LIKE PROTEIN 4A3"/>
    <property type="match status" value="1"/>
</dbReference>
<evidence type="ECO:0000256" key="7">
    <source>
        <dbReference type="ARBA" id="ARBA00023136"/>
    </source>
</evidence>
<name>A0ABP0TKV2_9BRYO</name>
<dbReference type="EMBL" id="OZ019904">
    <property type="protein sequence ID" value="CAK9199175.1"/>
    <property type="molecule type" value="Genomic_DNA"/>
</dbReference>
<comment type="subunit">
    <text evidence="3 8">Homodimer and heterodimers.</text>
</comment>
<accession>A0ABP0TKV2</accession>
<comment type="similarity">
    <text evidence="2 8">Belongs to the Casparian strip membrane proteins (CASP) family.</text>
</comment>
<evidence type="ECO:0000256" key="4">
    <source>
        <dbReference type="ARBA" id="ARBA00022475"/>
    </source>
</evidence>
<organism evidence="10 11">
    <name type="scientific">Sphagnum troendelagicum</name>
    <dbReference type="NCBI Taxonomy" id="128251"/>
    <lineage>
        <taxon>Eukaryota</taxon>
        <taxon>Viridiplantae</taxon>
        <taxon>Streptophyta</taxon>
        <taxon>Embryophyta</taxon>
        <taxon>Bryophyta</taxon>
        <taxon>Sphagnophytina</taxon>
        <taxon>Sphagnopsida</taxon>
        <taxon>Sphagnales</taxon>
        <taxon>Sphagnaceae</taxon>
        <taxon>Sphagnum</taxon>
    </lineage>
</organism>
<evidence type="ECO:0000313" key="11">
    <source>
        <dbReference type="Proteomes" id="UP001497512"/>
    </source>
</evidence>
<dbReference type="InterPro" id="IPR006702">
    <property type="entry name" value="CASP_dom"/>
</dbReference>
<sequence>MANQSAWSTEYFDNRPLEYKGQAETAAAASPRTAVPVGNPPSVYTTGKSNSAAGRNTGSVSSFSVLVCMFLLPRVLQVIFLIIALSVTASIPDFTAFSSLKFLLSMDVIALVYSLAVLVWVIICLVSGNSQFGGTGSLAAYITFILDQVLAYTLLAACAAACAVILFIDDGEILAGTNCASLGIATPCSKAKAAISMGIFAFALLAFSAAISSQRLRA</sequence>
<evidence type="ECO:0000259" key="9">
    <source>
        <dbReference type="Pfam" id="PF04535"/>
    </source>
</evidence>
<proteinExistence type="inferred from homology"/>
<protein>
    <recommendedName>
        <fullName evidence="8">CASP-like protein</fullName>
    </recommendedName>
</protein>
<evidence type="ECO:0000256" key="2">
    <source>
        <dbReference type="ARBA" id="ARBA00007651"/>
    </source>
</evidence>
<evidence type="ECO:0000256" key="5">
    <source>
        <dbReference type="ARBA" id="ARBA00022692"/>
    </source>
</evidence>
<dbReference type="PANTHER" id="PTHR33573">
    <property type="entry name" value="CASP-LIKE PROTEIN 4A4"/>
    <property type="match status" value="1"/>
</dbReference>
<keyword evidence="6 8" id="KW-1133">Transmembrane helix</keyword>
<keyword evidence="5 8" id="KW-0812">Transmembrane</keyword>
<dbReference type="Pfam" id="PF04535">
    <property type="entry name" value="CASP_dom"/>
    <property type="match status" value="1"/>
</dbReference>
<keyword evidence="11" id="KW-1185">Reference proteome</keyword>
<feature type="transmembrane region" description="Helical" evidence="8">
    <location>
        <begin position="108"/>
        <end position="126"/>
    </location>
</feature>
<keyword evidence="7 8" id="KW-0472">Membrane</keyword>
<dbReference type="Proteomes" id="UP001497512">
    <property type="component" value="Chromosome 12"/>
</dbReference>
<gene>
    <name evidence="10" type="ORF">CSSPTR1EN2_LOCUS4805</name>
</gene>